<keyword evidence="5 9" id="KW-0812">Transmembrane</keyword>
<dbReference type="PANTHER" id="PTHR48090:SF3">
    <property type="entry name" value="UNDECAPRENYL-PHOSPHATE 4-DEOXY-4-FORMAMIDO-L-ARABINOSE TRANSFERASE"/>
    <property type="match status" value="1"/>
</dbReference>
<evidence type="ECO:0000256" key="5">
    <source>
        <dbReference type="ARBA" id="ARBA00022692"/>
    </source>
</evidence>
<evidence type="ECO:0000256" key="2">
    <source>
        <dbReference type="ARBA" id="ARBA00022475"/>
    </source>
</evidence>
<keyword evidence="3 11" id="KW-0328">Glycosyltransferase</keyword>
<dbReference type="Proteomes" id="UP001597024">
    <property type="component" value="Unassembled WGS sequence"/>
</dbReference>
<dbReference type="InterPro" id="IPR029044">
    <property type="entry name" value="Nucleotide-diphossugar_trans"/>
</dbReference>
<dbReference type="GO" id="GO:0016757">
    <property type="term" value="F:glycosyltransferase activity"/>
    <property type="evidence" value="ECO:0007669"/>
    <property type="project" value="UniProtKB-KW"/>
</dbReference>
<evidence type="ECO:0000313" key="12">
    <source>
        <dbReference type="Proteomes" id="UP001597024"/>
    </source>
</evidence>
<dbReference type="EMBL" id="JBHTHX010000096">
    <property type="protein sequence ID" value="MFD0883967.1"/>
    <property type="molecule type" value="Genomic_DNA"/>
</dbReference>
<sequence length="349" mass="38694">MADSVRSMDTRVKRGAGRVPPPGITAMVPCYNEIACVERAYREIRAELARYDDVELLFIDDGSTDGTLEAIKGFAAEDPQVKYISFARNFGLEAAFSAGFKYASKPWTVQFDADLQSPPHEMHRLVDKALEGYDVVFAVRENRQDPWHRRLGTWAHQTIARRWLGIELPQGASVFRIVRTSVAHKVVDSRLSTPYFIATAPLLGARYTTLPTTHQPRLDGQGKWNLRKLFSHAVELFFGFSFRPLTSLIGLSAVTMAAGTAVFALALAGGLGTAAVELAGLVAVLVTLALLMVIARYLVRVMRVQAIGVPRYQIREANIPIRAQEALYGYETPDVSGHFREPEVWEDAS</sequence>
<comment type="similarity">
    <text evidence="1">Belongs to the glycosyltransferase 2 family.</text>
</comment>
<feature type="transmembrane region" description="Helical" evidence="9">
    <location>
        <begin position="248"/>
        <end position="272"/>
    </location>
</feature>
<dbReference type="InterPro" id="IPR001173">
    <property type="entry name" value="Glyco_trans_2-like"/>
</dbReference>
<protein>
    <submittedName>
        <fullName evidence="11">Glycosyltransferase family 2 protein</fullName>
        <ecNumber evidence="11">2.4.-.-</ecNumber>
    </submittedName>
</protein>
<dbReference type="PANTHER" id="PTHR48090">
    <property type="entry name" value="UNDECAPRENYL-PHOSPHATE 4-DEOXY-4-FORMAMIDO-L-ARABINOSE TRANSFERASE-RELATED"/>
    <property type="match status" value="1"/>
</dbReference>
<keyword evidence="4 11" id="KW-0808">Transferase</keyword>
<keyword evidence="6" id="KW-0448">Lipopolysaccharide biosynthesis</keyword>
<evidence type="ECO:0000256" key="8">
    <source>
        <dbReference type="ARBA" id="ARBA00023136"/>
    </source>
</evidence>
<keyword evidence="8 9" id="KW-0472">Membrane</keyword>
<dbReference type="Pfam" id="PF00535">
    <property type="entry name" value="Glycos_transf_2"/>
    <property type="match status" value="1"/>
</dbReference>
<feature type="transmembrane region" description="Helical" evidence="9">
    <location>
        <begin position="278"/>
        <end position="299"/>
    </location>
</feature>
<keyword evidence="12" id="KW-1185">Reference proteome</keyword>
<organism evidence="11 12">
    <name type="scientific">Streptosporangium algeriense</name>
    <dbReference type="NCBI Taxonomy" id="1682748"/>
    <lineage>
        <taxon>Bacteria</taxon>
        <taxon>Bacillati</taxon>
        <taxon>Actinomycetota</taxon>
        <taxon>Actinomycetes</taxon>
        <taxon>Streptosporangiales</taxon>
        <taxon>Streptosporangiaceae</taxon>
        <taxon>Streptosporangium</taxon>
    </lineage>
</organism>
<dbReference type="CDD" id="cd04187">
    <property type="entry name" value="DPM1_like_bac"/>
    <property type="match status" value="1"/>
</dbReference>
<evidence type="ECO:0000313" key="11">
    <source>
        <dbReference type="EMBL" id="MFD0883967.1"/>
    </source>
</evidence>
<dbReference type="EC" id="2.4.-.-" evidence="11"/>
<keyword evidence="7 9" id="KW-1133">Transmembrane helix</keyword>
<dbReference type="InterPro" id="IPR050256">
    <property type="entry name" value="Glycosyltransferase_2"/>
</dbReference>
<name>A0ABW3DLU7_9ACTN</name>
<evidence type="ECO:0000256" key="7">
    <source>
        <dbReference type="ARBA" id="ARBA00022989"/>
    </source>
</evidence>
<feature type="domain" description="Glycosyltransferase 2-like" evidence="10">
    <location>
        <begin position="26"/>
        <end position="184"/>
    </location>
</feature>
<comment type="caution">
    <text evidence="11">The sequence shown here is derived from an EMBL/GenBank/DDBJ whole genome shotgun (WGS) entry which is preliminary data.</text>
</comment>
<evidence type="ECO:0000256" key="1">
    <source>
        <dbReference type="ARBA" id="ARBA00006739"/>
    </source>
</evidence>
<gene>
    <name evidence="11" type="ORF">ACFQ08_05275</name>
</gene>
<evidence type="ECO:0000256" key="3">
    <source>
        <dbReference type="ARBA" id="ARBA00022676"/>
    </source>
</evidence>
<reference evidence="12" key="1">
    <citation type="journal article" date="2019" name="Int. J. Syst. Evol. Microbiol.">
        <title>The Global Catalogue of Microorganisms (GCM) 10K type strain sequencing project: providing services to taxonomists for standard genome sequencing and annotation.</title>
        <authorList>
            <consortium name="The Broad Institute Genomics Platform"/>
            <consortium name="The Broad Institute Genome Sequencing Center for Infectious Disease"/>
            <person name="Wu L."/>
            <person name="Ma J."/>
        </authorList>
    </citation>
    <scope>NUCLEOTIDE SEQUENCE [LARGE SCALE GENOMIC DNA]</scope>
    <source>
        <strain evidence="12">CCUG 62974</strain>
    </source>
</reference>
<proteinExistence type="inferred from homology"/>
<evidence type="ECO:0000256" key="9">
    <source>
        <dbReference type="SAM" id="Phobius"/>
    </source>
</evidence>
<keyword evidence="2" id="KW-1003">Cell membrane</keyword>
<accession>A0ABW3DLU7</accession>
<dbReference type="SUPFAM" id="SSF53448">
    <property type="entry name" value="Nucleotide-diphospho-sugar transferases"/>
    <property type="match status" value="1"/>
</dbReference>
<dbReference type="Gene3D" id="3.90.550.10">
    <property type="entry name" value="Spore Coat Polysaccharide Biosynthesis Protein SpsA, Chain A"/>
    <property type="match status" value="1"/>
</dbReference>
<evidence type="ECO:0000259" key="10">
    <source>
        <dbReference type="Pfam" id="PF00535"/>
    </source>
</evidence>
<evidence type="ECO:0000256" key="6">
    <source>
        <dbReference type="ARBA" id="ARBA00022985"/>
    </source>
</evidence>
<evidence type="ECO:0000256" key="4">
    <source>
        <dbReference type="ARBA" id="ARBA00022679"/>
    </source>
</evidence>